<reference evidence="3 4" key="1">
    <citation type="submission" date="2016-05" db="EMBL/GenBank/DDBJ databases">
        <title>First whole genome sequencing of Entamoeba histolytica HM1:IMSS-clone-6.</title>
        <authorList>
            <person name="Mukherjee Avik.K."/>
            <person name="Izumyama S."/>
            <person name="Nakada-Tsukui K."/>
            <person name="Nozaki T."/>
        </authorList>
    </citation>
    <scope>NUCLEOTIDE SEQUENCE [LARGE SCALE GENOMIC DNA]</scope>
    <source>
        <strain evidence="3 4">HM1:IMSS clone 6</strain>
    </source>
</reference>
<evidence type="ECO:0000259" key="2">
    <source>
        <dbReference type="Pfam" id="PF00112"/>
    </source>
</evidence>
<evidence type="ECO:0000313" key="4">
    <source>
        <dbReference type="Proteomes" id="UP000078387"/>
    </source>
</evidence>
<dbReference type="VEuPathDB" id="AmoebaDB:EHI7A_003320"/>
<dbReference type="AlphaFoldDB" id="A0A175JIE8"/>
<dbReference type="SUPFAM" id="SSF54001">
    <property type="entry name" value="Cysteine proteinases"/>
    <property type="match status" value="1"/>
</dbReference>
<comment type="caution">
    <text evidence="3">The sequence shown here is derived from an EMBL/GenBank/DDBJ whole genome shotgun (WGS) entry which is preliminary data.</text>
</comment>
<dbReference type="InterPro" id="IPR000668">
    <property type="entry name" value="Peptidase_C1A_C"/>
</dbReference>
<keyword evidence="1" id="KW-0812">Transmembrane</keyword>
<dbReference type="CDD" id="cd02619">
    <property type="entry name" value="Peptidase_C1"/>
    <property type="match status" value="1"/>
</dbReference>
<proteinExistence type="predicted"/>
<dbReference type="VEuPathDB" id="AmoebaDB:EHI_127030"/>
<dbReference type="InterPro" id="IPR038765">
    <property type="entry name" value="Papain-like_cys_pep_sf"/>
</dbReference>
<feature type="transmembrane region" description="Helical" evidence="1">
    <location>
        <begin position="17"/>
        <end position="40"/>
    </location>
</feature>
<dbReference type="eggNOG" id="ENOG502R0ZQ">
    <property type="taxonomic scope" value="Eukaryota"/>
</dbReference>
<dbReference type="EMBL" id="BDEQ01000001">
    <property type="protein sequence ID" value="GAT93224.1"/>
    <property type="molecule type" value="Genomic_DNA"/>
</dbReference>
<name>A0A175JIE8_ENTHI</name>
<gene>
    <name evidence="3" type="ORF">CL6EHI_127030</name>
</gene>
<dbReference type="VEuPathDB" id="AmoebaDB:EHI5A_012330"/>
<dbReference type="PANTHER" id="PTHR35899">
    <property type="entry name" value="PAPAIN FAMILY CYSTEINE PROTEASE DOMAIN CONTAINING PROTEIN"/>
    <property type="match status" value="1"/>
</dbReference>
<evidence type="ECO:0000313" key="3">
    <source>
        <dbReference type="EMBL" id="GAT93224.1"/>
    </source>
</evidence>
<evidence type="ECO:0000256" key="1">
    <source>
        <dbReference type="SAM" id="Phobius"/>
    </source>
</evidence>
<accession>A0A175JIE8</accession>
<protein>
    <recommendedName>
        <fullName evidence="2">Peptidase C1A papain C-terminal domain-containing protein</fullName>
    </recommendedName>
</protein>
<dbReference type="GO" id="GO:0008234">
    <property type="term" value="F:cysteine-type peptidase activity"/>
    <property type="evidence" value="ECO:0007669"/>
    <property type="project" value="InterPro"/>
</dbReference>
<sequence>MGCSRITQKLFFTVLEWAVLIATIVSIILITTSVISFVLIPPMGKTDMETVTTDIIRNGTQQVVNVINQHTSSHSKPIKSSFVLSNLPPVKFQGKRSTCWVFSTIFQLEYAYNKDLSNKYISLNEQAYAIDAVEACKADDYKGCPKKRFDYSTNTGYPQFLWRYSSLSNKVLPESICEYQTNKDNEWKCDGKEQAQKTNALKFDVKSIATFRTIEELKEAVKQGPVSLVLVLVQGQYIIQVDNKDNILGKIPGAEIKECPENSNLCVYIPSERITNDGEYIIPERANNRYGYHVVTIVGYNDNYITKDNTCGAFIIRDSTDDTLVYGSHSYQYLKGEHSEWDERTLCANVYNPLGWDSCVYMNPGPTGDSKVVKYDLKATCLNEKYIKENVLNTRKPTEFKCINSDFCDTTKRYFISSTSRSQHSSYLFTITFLEVNPNNTDEQKEITFTDFPLDSYNKFIQPIDSQIELIQTNTTFCGYRSLPYIVLDKISMAKTQDSYYGVQFNIEWDKQSYPNNGEFDYSQILKSIHEFPEYKGFLGPEPYQVRYED</sequence>
<dbReference type="GO" id="GO:0006508">
    <property type="term" value="P:proteolysis"/>
    <property type="evidence" value="ECO:0007669"/>
    <property type="project" value="InterPro"/>
</dbReference>
<dbReference type="Pfam" id="PF00112">
    <property type="entry name" value="Peptidase_C1"/>
    <property type="match status" value="1"/>
</dbReference>
<dbReference type="Proteomes" id="UP000078387">
    <property type="component" value="Unassembled WGS sequence"/>
</dbReference>
<dbReference type="Gene3D" id="3.90.70.10">
    <property type="entry name" value="Cysteine proteinases"/>
    <property type="match status" value="1"/>
</dbReference>
<dbReference type="PANTHER" id="PTHR35899:SF1">
    <property type="entry name" value="PEPTIDASE C1A PAPAIN C-TERMINAL DOMAIN-CONTAINING PROTEIN"/>
    <property type="match status" value="1"/>
</dbReference>
<feature type="domain" description="Peptidase C1A papain C-terminal" evidence="2">
    <location>
        <begin position="87"/>
        <end position="231"/>
    </location>
</feature>
<dbReference type="VEuPathDB" id="AmoebaDB:EHI8A_021990"/>
<keyword evidence="1" id="KW-0472">Membrane</keyword>
<dbReference type="VEuPathDB" id="AmoebaDB:KM1_012450"/>
<organism evidence="3 4">
    <name type="scientific">Entamoeba histolytica</name>
    <dbReference type="NCBI Taxonomy" id="5759"/>
    <lineage>
        <taxon>Eukaryota</taxon>
        <taxon>Amoebozoa</taxon>
        <taxon>Evosea</taxon>
        <taxon>Archamoebae</taxon>
        <taxon>Mastigamoebida</taxon>
        <taxon>Entamoebidae</taxon>
        <taxon>Entamoeba</taxon>
    </lineage>
</organism>
<keyword evidence="1" id="KW-1133">Transmembrane helix</keyword>